<dbReference type="SUPFAM" id="SSF82171">
    <property type="entry name" value="DPP6 N-terminal domain-like"/>
    <property type="match status" value="1"/>
</dbReference>
<reference evidence="1 2" key="1">
    <citation type="submission" date="2023-11" db="EMBL/GenBank/DDBJ databases">
        <title>Actinomadura monticuli sp. nov., isolated from volcanic ash.</title>
        <authorList>
            <person name="Lee S.D."/>
            <person name="Yang H."/>
            <person name="Kim I.S."/>
        </authorList>
    </citation>
    <scope>NUCLEOTIDE SEQUENCE [LARGE SCALE GENOMIC DNA]</scope>
    <source>
        <strain evidence="1 2">DSM 45346</strain>
    </source>
</reference>
<accession>A0ABV4R9F0</accession>
<dbReference type="RefSeq" id="WP_371945804.1">
    <property type="nucleotide sequence ID" value="NZ_JAXCEH010000035.1"/>
</dbReference>
<evidence type="ECO:0000313" key="2">
    <source>
        <dbReference type="Proteomes" id="UP001569904"/>
    </source>
</evidence>
<sequence length="380" mass="40794">MADEWDVAQDREPLSWRVRRWAAPIAMAASVAASITAVQWLADDGVPPTTPQWKDRRPRFILTVGETGNSAPGDGPVPWFQVRPLQADVRTPSADTVMPLPSAGEAREILAGPKGTFVVAAFRKEPCESRFYRFGLTDDGHVKSLKPLRGEAVPALVGGLAMSPDGDRLAYTTTSCTGDTQRPAEPRANVSVLDIGSGHTRTWHTAGASVIGEIVWARNSRTLGYTISDVHPGASLGTDIRPGQPDLLTRRAIQNVTVHSLDTDAQGTDLRAGRTLFHRKAGSGTVTTAVMSPDGRTGYGTIRKTQPPSTVVFSFSEGELMRVTSAIPQKPDTAVVITFVSADEPRYACLNGLDSFGRVIGGEFMARQSDMAGCRSAYAY</sequence>
<dbReference type="Proteomes" id="UP001569904">
    <property type="component" value="Unassembled WGS sequence"/>
</dbReference>
<organism evidence="1 2">
    <name type="scientific">Actinomadura chokoriensis</name>
    <dbReference type="NCBI Taxonomy" id="454156"/>
    <lineage>
        <taxon>Bacteria</taxon>
        <taxon>Bacillati</taxon>
        <taxon>Actinomycetota</taxon>
        <taxon>Actinomycetes</taxon>
        <taxon>Streptosporangiales</taxon>
        <taxon>Thermomonosporaceae</taxon>
        <taxon>Actinomadura</taxon>
    </lineage>
</organism>
<dbReference type="EMBL" id="JAXCEH010000035">
    <property type="protein sequence ID" value="MFA1558787.1"/>
    <property type="molecule type" value="Genomic_DNA"/>
</dbReference>
<name>A0ABV4R9F0_9ACTN</name>
<proteinExistence type="predicted"/>
<gene>
    <name evidence="1" type="ORF">SM436_34285</name>
</gene>
<evidence type="ECO:0000313" key="1">
    <source>
        <dbReference type="EMBL" id="MFA1558787.1"/>
    </source>
</evidence>
<protein>
    <submittedName>
        <fullName evidence="1">Uncharacterized protein</fullName>
    </submittedName>
</protein>
<comment type="caution">
    <text evidence="1">The sequence shown here is derived from an EMBL/GenBank/DDBJ whole genome shotgun (WGS) entry which is preliminary data.</text>
</comment>
<keyword evidence="2" id="KW-1185">Reference proteome</keyword>